<evidence type="ECO:0000313" key="4">
    <source>
        <dbReference type="Proteomes" id="UP000051373"/>
    </source>
</evidence>
<keyword evidence="1" id="KW-0732">Signal</keyword>
<dbReference type="Proteomes" id="UP000051373">
    <property type="component" value="Unassembled WGS sequence"/>
</dbReference>
<gene>
    <name evidence="3" type="ORF">AMJ83_11280</name>
</gene>
<sequence length="250" mass="28367">MKKILLTLLLVTCTQLLLAFEPSALNLKVPSDLERSSMVFEIQHRFYGDLTEDPLENFFGLDVGANVNLGIRYAILDRLELYAAYTRFEKEYRVAASYAYHFPQIYVRTQINLEYFSFKVGQERQQNFFYGLGLQSEPIFDAVTATVNSGYDGYNEKFGLGFGIDLGFDWEFGPIEHVALLGEYYPVLQSEEPITGPENSFAGGVRVDTYGHHFMILIGNNTHIGARRLMLGAASNDIRLGLTVQRLLQF</sequence>
<evidence type="ECO:0000259" key="2">
    <source>
        <dbReference type="Pfam" id="PF19089"/>
    </source>
</evidence>
<dbReference type="STRING" id="1703779.AMJ83_11280"/>
<accession>A0A0S8FNH4</accession>
<name>A0A0S8FNH4_UNCW3</name>
<dbReference type="EMBL" id="LJUJ01000044">
    <property type="protein sequence ID" value="KPK62281.1"/>
    <property type="molecule type" value="Genomic_DNA"/>
</dbReference>
<feature type="chain" id="PRO_5006646298" description="DUF5777 domain-containing protein" evidence="1">
    <location>
        <begin position="20"/>
        <end position="250"/>
    </location>
</feature>
<feature type="domain" description="DUF5777" evidence="2">
    <location>
        <begin position="33"/>
        <end position="98"/>
    </location>
</feature>
<reference evidence="3 4" key="1">
    <citation type="journal article" date="2015" name="Microbiome">
        <title>Genomic resolution of linkages in carbon, nitrogen, and sulfur cycling among widespread estuary sediment bacteria.</title>
        <authorList>
            <person name="Baker B.J."/>
            <person name="Lazar C.S."/>
            <person name="Teske A.P."/>
            <person name="Dick G.J."/>
        </authorList>
    </citation>
    <scope>NUCLEOTIDE SEQUENCE [LARGE SCALE GENOMIC DNA]</scope>
    <source>
        <strain evidence="3">SM23_42</strain>
    </source>
</reference>
<comment type="caution">
    <text evidence="3">The sequence shown here is derived from an EMBL/GenBank/DDBJ whole genome shotgun (WGS) entry which is preliminary data.</text>
</comment>
<dbReference type="Pfam" id="PF19089">
    <property type="entry name" value="DUF5777"/>
    <property type="match status" value="2"/>
</dbReference>
<feature type="signal peptide" evidence="1">
    <location>
        <begin position="1"/>
        <end position="19"/>
    </location>
</feature>
<evidence type="ECO:0000256" key="1">
    <source>
        <dbReference type="SAM" id="SignalP"/>
    </source>
</evidence>
<organism evidence="3 4">
    <name type="scientific">candidate division WOR_3 bacterium SM23_42</name>
    <dbReference type="NCBI Taxonomy" id="1703779"/>
    <lineage>
        <taxon>Bacteria</taxon>
        <taxon>Bacteria division WOR-3</taxon>
    </lineage>
</organism>
<feature type="domain" description="DUF5777" evidence="2">
    <location>
        <begin position="164"/>
        <end position="246"/>
    </location>
</feature>
<protein>
    <recommendedName>
        <fullName evidence="2">DUF5777 domain-containing protein</fullName>
    </recommendedName>
</protein>
<dbReference type="AlphaFoldDB" id="A0A0S8FNH4"/>
<evidence type="ECO:0000313" key="3">
    <source>
        <dbReference type="EMBL" id="KPK62281.1"/>
    </source>
</evidence>
<proteinExistence type="predicted"/>
<dbReference type="InterPro" id="IPR045916">
    <property type="entry name" value="DUF5777"/>
</dbReference>